<reference evidence="1" key="1">
    <citation type="journal article" date="2015" name="Nature">
        <title>Complex archaea that bridge the gap between prokaryotes and eukaryotes.</title>
        <authorList>
            <person name="Spang A."/>
            <person name="Saw J.H."/>
            <person name="Jorgensen S.L."/>
            <person name="Zaremba-Niedzwiedzka K."/>
            <person name="Martijn J."/>
            <person name="Lind A.E."/>
            <person name="van Eijk R."/>
            <person name="Schleper C."/>
            <person name="Guy L."/>
            <person name="Ettema T.J."/>
        </authorList>
    </citation>
    <scope>NUCLEOTIDE SEQUENCE</scope>
</reference>
<evidence type="ECO:0000313" key="1">
    <source>
        <dbReference type="EMBL" id="KKN33896.1"/>
    </source>
</evidence>
<proteinExistence type="predicted"/>
<protein>
    <submittedName>
        <fullName evidence="1">Uncharacterized protein</fullName>
    </submittedName>
</protein>
<dbReference type="EMBL" id="LAZR01002143">
    <property type="protein sequence ID" value="KKN33896.1"/>
    <property type="molecule type" value="Genomic_DNA"/>
</dbReference>
<name>A0A0F9SA76_9ZZZZ</name>
<sequence>MDKAMNNLKPLADEYGEINAQLADLKKRQKSIKAVFEQADVKELEGLTFRIVVSQVDDSSCPDYKTICEKLEPSRQMIAANQKVTKGYTRINVYGRTGDE</sequence>
<comment type="caution">
    <text evidence="1">The sequence shown here is derived from an EMBL/GenBank/DDBJ whole genome shotgun (WGS) entry which is preliminary data.</text>
</comment>
<organism evidence="1">
    <name type="scientific">marine sediment metagenome</name>
    <dbReference type="NCBI Taxonomy" id="412755"/>
    <lineage>
        <taxon>unclassified sequences</taxon>
        <taxon>metagenomes</taxon>
        <taxon>ecological metagenomes</taxon>
    </lineage>
</organism>
<accession>A0A0F9SA76</accession>
<dbReference type="AlphaFoldDB" id="A0A0F9SA76"/>
<gene>
    <name evidence="1" type="ORF">LCGC14_0799190</name>
</gene>